<feature type="non-terminal residue" evidence="2">
    <location>
        <position position="260"/>
    </location>
</feature>
<name>A0ABV6RAB5_9MICO</name>
<protein>
    <recommendedName>
        <fullName evidence="4">Septum formation initiator</fullName>
    </recommendedName>
</protein>
<comment type="caution">
    <text evidence="2">The sequence shown here is derived from an EMBL/GenBank/DDBJ whole genome shotgun (WGS) entry which is preliminary data.</text>
</comment>
<dbReference type="Gene3D" id="3.40.50.300">
    <property type="entry name" value="P-loop containing nucleotide triphosphate hydrolases"/>
    <property type="match status" value="1"/>
</dbReference>
<sequence length="260" mass="25961">MSAPPQAPSPGLDAARRRPAARFPLLRPPREDRSAAPPADPASSASRLPRVGWAGGPPPLRSLIADHVAAAGARLEDVAPEEVAAQPPSLLLGTVDALALLAPPGRSGAPAGQRPGPAPLLAVAEDGPLAEEDWHRCLQLGVRAMLRLPADSGPLLDLLGRALRDRGGALVIGVVGGCAGAAASSTAAALAGAMARRGAPTVLVDADPAGGGLDVLVEAPPSRGGAWADVGRLEAQDGARLRAGLPQVDGVHLLAARTGP</sequence>
<feature type="region of interest" description="Disordered" evidence="1">
    <location>
        <begin position="1"/>
        <end position="53"/>
    </location>
</feature>
<dbReference type="InterPro" id="IPR027417">
    <property type="entry name" value="P-loop_NTPase"/>
</dbReference>
<dbReference type="EMBL" id="JBHLSV010000008">
    <property type="protein sequence ID" value="MFC0673924.1"/>
    <property type="molecule type" value="Genomic_DNA"/>
</dbReference>
<dbReference type="SUPFAM" id="SSF52540">
    <property type="entry name" value="P-loop containing nucleoside triphosphate hydrolases"/>
    <property type="match status" value="1"/>
</dbReference>
<dbReference type="Proteomes" id="UP001589793">
    <property type="component" value="Unassembled WGS sequence"/>
</dbReference>
<reference evidence="2 3" key="1">
    <citation type="submission" date="2024-09" db="EMBL/GenBank/DDBJ databases">
        <authorList>
            <person name="Sun Q."/>
            <person name="Mori K."/>
        </authorList>
    </citation>
    <scope>NUCLEOTIDE SEQUENCE [LARGE SCALE GENOMIC DNA]</scope>
    <source>
        <strain evidence="2 3">CICC 10874</strain>
    </source>
</reference>
<evidence type="ECO:0000313" key="3">
    <source>
        <dbReference type="Proteomes" id="UP001589793"/>
    </source>
</evidence>
<accession>A0ABV6RAB5</accession>
<evidence type="ECO:0008006" key="4">
    <source>
        <dbReference type="Google" id="ProtNLM"/>
    </source>
</evidence>
<evidence type="ECO:0000313" key="2">
    <source>
        <dbReference type="EMBL" id="MFC0673924.1"/>
    </source>
</evidence>
<keyword evidence="3" id="KW-1185">Reference proteome</keyword>
<proteinExistence type="predicted"/>
<feature type="compositionally biased region" description="Low complexity" evidence="1">
    <location>
        <begin position="35"/>
        <end position="50"/>
    </location>
</feature>
<evidence type="ECO:0000256" key="1">
    <source>
        <dbReference type="SAM" id="MobiDB-lite"/>
    </source>
</evidence>
<gene>
    <name evidence="2" type="ORF">ACFFF6_08140</name>
</gene>
<organism evidence="2 3">
    <name type="scientific">Brachybacterium hainanense</name>
    <dbReference type="NCBI Taxonomy" id="1541174"/>
    <lineage>
        <taxon>Bacteria</taxon>
        <taxon>Bacillati</taxon>
        <taxon>Actinomycetota</taxon>
        <taxon>Actinomycetes</taxon>
        <taxon>Micrococcales</taxon>
        <taxon>Dermabacteraceae</taxon>
        <taxon>Brachybacterium</taxon>
    </lineage>
</organism>